<dbReference type="GO" id="GO:0034245">
    <property type="term" value="C:mitochondrial DNA-directed RNA polymerase complex"/>
    <property type="evidence" value="ECO:0007669"/>
    <property type="project" value="TreeGrafter"/>
</dbReference>
<accession>A0A6A6TEQ2</accession>
<dbReference type="PANTHER" id="PTHR11727">
    <property type="entry name" value="DIMETHYLADENOSINE TRANSFERASE"/>
    <property type="match status" value="1"/>
</dbReference>
<dbReference type="GO" id="GO:0006391">
    <property type="term" value="P:transcription initiation at mitochondrial promoter"/>
    <property type="evidence" value="ECO:0007669"/>
    <property type="project" value="TreeGrafter"/>
</dbReference>
<keyword evidence="5" id="KW-0949">S-adenosyl-L-methionine</keyword>
<comment type="function">
    <text evidence="7">Mitochondrial transcription factor that confers selective promoter recognition on the core subunit of the yeast mitochondrial RNA polymerase. Interacts with DNA in a non-specific manner.</text>
</comment>
<evidence type="ECO:0000256" key="4">
    <source>
        <dbReference type="ARBA" id="ARBA00022679"/>
    </source>
</evidence>
<evidence type="ECO:0000256" key="3">
    <source>
        <dbReference type="ARBA" id="ARBA00022603"/>
    </source>
</evidence>
<keyword evidence="4 8" id="KW-0808">Transferase</keyword>
<dbReference type="OrthoDB" id="16079at2759"/>
<evidence type="ECO:0000256" key="1">
    <source>
        <dbReference type="ARBA" id="ARBA00004173"/>
    </source>
</evidence>
<dbReference type="AlphaFoldDB" id="A0A6A6TEQ2"/>
<dbReference type="Proteomes" id="UP000799324">
    <property type="component" value="Unassembled WGS sequence"/>
</dbReference>
<dbReference type="Gene3D" id="3.40.50.150">
    <property type="entry name" value="Vaccinia Virus protein VP39"/>
    <property type="match status" value="1"/>
</dbReference>
<evidence type="ECO:0000256" key="5">
    <source>
        <dbReference type="ARBA" id="ARBA00022691"/>
    </source>
</evidence>
<dbReference type="Gene3D" id="1.10.8.100">
    <property type="entry name" value="Ribosomal RNA adenine dimethylase-like, domain 2"/>
    <property type="match status" value="1"/>
</dbReference>
<comment type="subcellular location">
    <subcellularLocation>
        <location evidence="1">Mitochondrion</location>
    </subcellularLocation>
</comment>
<proteinExistence type="predicted"/>
<keyword evidence="9" id="KW-1185">Reference proteome</keyword>
<evidence type="ECO:0000256" key="7">
    <source>
        <dbReference type="ARBA" id="ARBA00024915"/>
    </source>
</evidence>
<dbReference type="GO" id="GO:0008168">
    <property type="term" value="F:methyltransferase activity"/>
    <property type="evidence" value="ECO:0007669"/>
    <property type="project" value="UniProtKB-KW"/>
</dbReference>
<dbReference type="GO" id="GO:0005759">
    <property type="term" value="C:mitochondrial matrix"/>
    <property type="evidence" value="ECO:0007669"/>
    <property type="project" value="TreeGrafter"/>
</dbReference>
<evidence type="ECO:0000256" key="2">
    <source>
        <dbReference type="ARBA" id="ARBA00013836"/>
    </source>
</evidence>
<evidence type="ECO:0000313" key="9">
    <source>
        <dbReference type="Proteomes" id="UP000799324"/>
    </source>
</evidence>
<gene>
    <name evidence="8" type="ORF">K491DRAFT_776868</name>
</gene>
<evidence type="ECO:0000313" key="8">
    <source>
        <dbReference type="EMBL" id="KAF2657801.1"/>
    </source>
</evidence>
<dbReference type="EMBL" id="MU004321">
    <property type="protein sequence ID" value="KAF2657801.1"/>
    <property type="molecule type" value="Genomic_DNA"/>
</dbReference>
<dbReference type="InterPro" id="IPR001737">
    <property type="entry name" value="KsgA/Erm"/>
</dbReference>
<dbReference type="PANTHER" id="PTHR11727:SF17">
    <property type="entry name" value="DIMETHYLADENOSINE TRANSFERASE 1, MITOCHONDRIAL"/>
    <property type="match status" value="1"/>
</dbReference>
<sequence length="669" mass="75853">MIRSTRIWLPRTSSRGSRKIESVSQRRTYIKKSSAQPATTRASTEAALRKYYKERFGSFRDQDPLVISLYKKVLEQIENRVSSRAKISVRAQIVSPKLCDDVLAYIGPSLEKHKGCDILDLNPGVGLWSSKLHDFLQPRSHILLESAPDHFEDYLNPLVEQPNSTYKLVPGDITEFATFERIIDEGHFPHQKRVSQGQARDPGLNDSLLVTGTLFWDPKLPGKGFDSMSKQLLASFAKMAGNYDLFHALGQARMLFWTPTEDMRYLLPKSQITVGKGSFWHQISVDMAEIVAGGQEARAGGRGTSGREPRYMIESTYRAMQRAKANGIELPAHRREYLHDFADDIGKMSGGTGMMSSEDVSKYLLEQELAGKPTTGLIADQTIESWHLDHSMGIQPKIVRDGGRTRIRGEPKTSKKYNKPCVSVDVPDEEATSLTSVSQKRASALQSEMNRIRADKLVDVGEDIYHLECDILALEDGAEKNDKVKKVEEMQKEFDRRLNSDVQSHLRPTLISILDDRISIRSPVRRLSWDSRPFEPLIMQPHEVWPPNEASLADMTPLPPLRGDDHDHAEYVRDIIYGLFEKPGRPLPQALENMHHGASEIMENVPVLRDPKRGGRLIMDNLRIRMLTVEMVEGLTKAWREWPFRDPDATHSNYFRMKGGSRPLGDFDL</sequence>
<evidence type="ECO:0000256" key="6">
    <source>
        <dbReference type="ARBA" id="ARBA00022884"/>
    </source>
</evidence>
<dbReference type="GO" id="GO:0032259">
    <property type="term" value="P:methylation"/>
    <property type="evidence" value="ECO:0007669"/>
    <property type="project" value="UniProtKB-KW"/>
</dbReference>
<name>A0A6A6TEQ2_9PLEO</name>
<dbReference type="GO" id="GO:0034246">
    <property type="term" value="F:mitochondrial transcription factor activity"/>
    <property type="evidence" value="ECO:0007669"/>
    <property type="project" value="TreeGrafter"/>
</dbReference>
<protein>
    <recommendedName>
        <fullName evidence="2">Mitochondrial transcription factor 1</fullName>
    </recommendedName>
</protein>
<dbReference type="GO" id="GO:0003723">
    <property type="term" value="F:RNA binding"/>
    <property type="evidence" value="ECO:0007669"/>
    <property type="project" value="UniProtKB-KW"/>
</dbReference>
<keyword evidence="3 8" id="KW-0489">Methyltransferase</keyword>
<keyword evidence="6" id="KW-0694">RNA-binding</keyword>
<dbReference type="InterPro" id="IPR029063">
    <property type="entry name" value="SAM-dependent_MTases_sf"/>
</dbReference>
<dbReference type="SUPFAM" id="SSF53335">
    <property type="entry name" value="S-adenosyl-L-methionine-dependent methyltransferases"/>
    <property type="match status" value="1"/>
</dbReference>
<reference evidence="8" key="1">
    <citation type="journal article" date="2020" name="Stud. Mycol.">
        <title>101 Dothideomycetes genomes: a test case for predicting lifestyles and emergence of pathogens.</title>
        <authorList>
            <person name="Haridas S."/>
            <person name="Albert R."/>
            <person name="Binder M."/>
            <person name="Bloem J."/>
            <person name="Labutti K."/>
            <person name="Salamov A."/>
            <person name="Andreopoulos B."/>
            <person name="Baker S."/>
            <person name="Barry K."/>
            <person name="Bills G."/>
            <person name="Bluhm B."/>
            <person name="Cannon C."/>
            <person name="Castanera R."/>
            <person name="Culley D."/>
            <person name="Daum C."/>
            <person name="Ezra D."/>
            <person name="Gonzalez J."/>
            <person name="Henrissat B."/>
            <person name="Kuo A."/>
            <person name="Liang C."/>
            <person name="Lipzen A."/>
            <person name="Lutzoni F."/>
            <person name="Magnuson J."/>
            <person name="Mondo S."/>
            <person name="Nolan M."/>
            <person name="Ohm R."/>
            <person name="Pangilinan J."/>
            <person name="Park H.-J."/>
            <person name="Ramirez L."/>
            <person name="Alfaro M."/>
            <person name="Sun H."/>
            <person name="Tritt A."/>
            <person name="Yoshinaga Y."/>
            <person name="Zwiers L.-H."/>
            <person name="Turgeon B."/>
            <person name="Goodwin S."/>
            <person name="Spatafora J."/>
            <person name="Crous P."/>
            <person name="Grigoriev I."/>
        </authorList>
    </citation>
    <scope>NUCLEOTIDE SEQUENCE</scope>
    <source>
        <strain evidence="8">CBS 122681</strain>
    </source>
</reference>
<organism evidence="8 9">
    <name type="scientific">Lophiostoma macrostomum CBS 122681</name>
    <dbReference type="NCBI Taxonomy" id="1314788"/>
    <lineage>
        <taxon>Eukaryota</taxon>
        <taxon>Fungi</taxon>
        <taxon>Dikarya</taxon>
        <taxon>Ascomycota</taxon>
        <taxon>Pezizomycotina</taxon>
        <taxon>Dothideomycetes</taxon>
        <taxon>Pleosporomycetidae</taxon>
        <taxon>Pleosporales</taxon>
        <taxon>Lophiostomataceae</taxon>
        <taxon>Lophiostoma</taxon>
    </lineage>
</organism>
<dbReference type="InterPro" id="IPR023165">
    <property type="entry name" value="rRNA_Ade_diMease-like_C"/>
</dbReference>